<dbReference type="Proteomes" id="UP000001592">
    <property type="component" value="Chromosome"/>
</dbReference>
<dbReference type="AlphaFoldDB" id="A9INK0"/>
<evidence type="ECO:0000313" key="2">
    <source>
        <dbReference type="Proteomes" id="UP000001592"/>
    </source>
</evidence>
<proteinExistence type="predicted"/>
<organism evidence="1 2">
    <name type="scientific">Bartonella tribocorum (strain DSM 28219 / CCUG 45778 / CIP 105476 / IBS 506)</name>
    <dbReference type="NCBI Taxonomy" id="382640"/>
    <lineage>
        <taxon>Bacteria</taxon>
        <taxon>Pseudomonadati</taxon>
        <taxon>Pseudomonadota</taxon>
        <taxon>Alphaproteobacteria</taxon>
        <taxon>Hyphomicrobiales</taxon>
        <taxon>Bartonellaceae</taxon>
        <taxon>Bartonella</taxon>
    </lineage>
</organism>
<accession>A9INK0</accession>
<name>A9INK0_BART1</name>
<dbReference type="EMBL" id="AM260525">
    <property type="protein sequence ID" value="CAK00806.1"/>
    <property type="molecule type" value="Genomic_DNA"/>
</dbReference>
<sequence length="46" mass="5181">MIISPENTEDTSQEHFVITDVQASESGMYKLILRELKNGSIIILCI</sequence>
<reference evidence="1 2" key="1">
    <citation type="journal article" date="2007" name="Nat. Genet.">
        <title>Genomic analysis of Bartonella identifies type IV secretion systems as host adaptability factors.</title>
        <authorList>
            <person name="Saenz H.L."/>
            <person name="Engel P."/>
            <person name="Stoeckli M.C."/>
            <person name="Lanz C."/>
            <person name="Raddatz G."/>
            <person name="Vayssier-Taussat M."/>
            <person name="Birtles R."/>
            <person name="Schuster S.C."/>
            <person name="Dehio C."/>
        </authorList>
    </citation>
    <scope>NUCLEOTIDE SEQUENCE [LARGE SCALE GENOMIC DNA]</scope>
    <source>
        <strain evidence="2">DSM 28219 / CCUG 45778 / CIP 105476 / IBS 506</strain>
    </source>
</reference>
<keyword evidence="2" id="KW-1185">Reference proteome</keyword>
<dbReference type="HOGENOM" id="CLU_3180626_0_0_5"/>
<protein>
    <submittedName>
        <fullName evidence="1">Hypothetical prophage protein</fullName>
    </submittedName>
</protein>
<dbReference type="KEGG" id="btr:BT_0344"/>
<evidence type="ECO:0000313" key="1">
    <source>
        <dbReference type="EMBL" id="CAK00806.1"/>
    </source>
</evidence>
<gene>
    <name evidence="1" type="ordered locus">BT_0344</name>
</gene>